<sequence>MIHQFLEDVISDGKINLLMHDGEESDTTLMPFYGYQRYDAPSVRNYAKFTTSFENPTYGEQCRGITWGNESGATFPGYTTAFLGVVDQETMNGDRGYLRELKRLADADGSWWWWPYPLGSKTGEVARLYHNCGKCGWASGVFAVTFLTQILGLQYCGATQKLIFRPFSPCSDFTFEGIRLGNAVFDVDYKHFKNQTSIQITNRNDFSIALELEVISDGEAFCATETISSKKRKFMERGTVATSLKLQKNETVQVNFS</sequence>
<dbReference type="InterPro" id="IPR008928">
    <property type="entry name" value="6-hairpin_glycosidase_sf"/>
</dbReference>
<accession>A0A412AZV2</accession>
<name>A0A412AZV2_9FIRM</name>
<dbReference type="Proteomes" id="UP000284751">
    <property type="component" value="Unassembled WGS sequence"/>
</dbReference>
<dbReference type="AlphaFoldDB" id="A0A412AZV2"/>
<evidence type="ECO:0000313" key="2">
    <source>
        <dbReference type="Proteomes" id="UP000284751"/>
    </source>
</evidence>
<dbReference type="GO" id="GO:0005975">
    <property type="term" value="P:carbohydrate metabolic process"/>
    <property type="evidence" value="ECO:0007669"/>
    <property type="project" value="InterPro"/>
</dbReference>
<evidence type="ECO:0000313" key="1">
    <source>
        <dbReference type="EMBL" id="RGQ43080.1"/>
    </source>
</evidence>
<dbReference type="SUPFAM" id="SSF48208">
    <property type="entry name" value="Six-hairpin glycosidases"/>
    <property type="match status" value="1"/>
</dbReference>
<gene>
    <name evidence="1" type="ORF">DWY99_03565</name>
</gene>
<dbReference type="EMBL" id="QRTC01000008">
    <property type="protein sequence ID" value="RGQ43080.1"/>
    <property type="molecule type" value="Genomic_DNA"/>
</dbReference>
<proteinExistence type="predicted"/>
<evidence type="ECO:0008006" key="3">
    <source>
        <dbReference type="Google" id="ProtNLM"/>
    </source>
</evidence>
<reference evidence="1 2" key="1">
    <citation type="submission" date="2018-08" db="EMBL/GenBank/DDBJ databases">
        <title>A genome reference for cultivated species of the human gut microbiota.</title>
        <authorList>
            <person name="Zou Y."/>
            <person name="Xue W."/>
            <person name="Luo G."/>
        </authorList>
    </citation>
    <scope>NUCLEOTIDE SEQUENCE [LARGE SCALE GENOMIC DNA]</scope>
    <source>
        <strain evidence="1 2">AF28-26</strain>
    </source>
</reference>
<dbReference type="Gene3D" id="1.50.10.10">
    <property type="match status" value="1"/>
</dbReference>
<protein>
    <recommendedName>
        <fullName evidence="3">Glycosyl hydrolase 36 catalytic domain-containing protein</fullName>
    </recommendedName>
</protein>
<organism evidence="1 2">
    <name type="scientific">[Clostridium] leptum</name>
    <dbReference type="NCBI Taxonomy" id="1535"/>
    <lineage>
        <taxon>Bacteria</taxon>
        <taxon>Bacillati</taxon>
        <taxon>Bacillota</taxon>
        <taxon>Clostridia</taxon>
        <taxon>Eubacteriales</taxon>
        <taxon>Oscillospiraceae</taxon>
        <taxon>Oscillospiraceae incertae sedis</taxon>
    </lineage>
</organism>
<dbReference type="InterPro" id="IPR012341">
    <property type="entry name" value="6hp_glycosidase-like_sf"/>
</dbReference>
<comment type="caution">
    <text evidence="1">The sequence shown here is derived from an EMBL/GenBank/DDBJ whole genome shotgun (WGS) entry which is preliminary data.</text>
</comment>